<keyword evidence="4 5" id="KW-0406">Ion transport</keyword>
<reference evidence="6 7" key="1">
    <citation type="journal article" date="2013" name="PLoS Genet.">
        <title>The genome and development-dependent transcriptomes of Pyronema confluens: a window into fungal evolution.</title>
        <authorList>
            <person name="Traeger S."/>
            <person name="Altegoer F."/>
            <person name="Freitag M."/>
            <person name="Gabaldon T."/>
            <person name="Kempken F."/>
            <person name="Kumar A."/>
            <person name="Marcet-Houben M."/>
            <person name="Poggeler S."/>
            <person name="Stajich J.E."/>
            <person name="Nowrousian M."/>
        </authorList>
    </citation>
    <scope>NUCLEOTIDE SEQUENCE [LARGE SCALE GENOMIC DNA]</scope>
    <source>
        <strain evidence="7">CBS 100304</strain>
        <tissue evidence="6">Vegetative mycelium</tissue>
    </source>
</reference>
<evidence type="ECO:0000313" key="7">
    <source>
        <dbReference type="Proteomes" id="UP000018144"/>
    </source>
</evidence>
<keyword evidence="3 5" id="KW-0375">Hydrogen ion transport</keyword>
<evidence type="ECO:0000256" key="1">
    <source>
        <dbReference type="ARBA" id="ARBA00006138"/>
    </source>
</evidence>
<dbReference type="InterPro" id="IPR036132">
    <property type="entry name" value="Vac_ATP_synth_c_sf"/>
</dbReference>
<sequence>MTDPNQPKHITDYSLLPKYIFVSIPNDEGTLSQLKGALPGERVVTEFPMPPFESNIGDTSELAARATSLGELDKKVTADVTKIAELLKAIVPDNEAKYKMIEYESESGKKVEAIEYLQKFEWDANKYAYERPSAPPGAAPSIKDLENALESDTKGRIEKVGEAHANYLEASKRNDIRTLPIAHLFRKEDFVQTLKLEIEHEPPSEDQSSKARKPNKIEFFPEYIVTLLAIVPHKKTEDWCQNYSKLKGMEAGMVVPDSSFELSESETYKFYSVTLVKKYKDTFIQAAKAEDYIIRDVDWSSADSKSEAQAIIDAEVQTFEEFLNLASTAYSELFMDLLHIKMLRIYVESILRYGPGRTFLSVVVGTHNNDDANTVTDILYDKYAHLAGKAVHYDEKGRIIKQATEGGIEEEHWVPFSCYEITIV</sequence>
<dbReference type="InterPro" id="IPR004907">
    <property type="entry name" value="ATPase_V1-cplx_csu"/>
</dbReference>
<comment type="similarity">
    <text evidence="1 5">Belongs to the V-ATPase C subunit family.</text>
</comment>
<dbReference type="AlphaFoldDB" id="U4LS02"/>
<dbReference type="PANTHER" id="PTHR10137">
    <property type="entry name" value="V-TYPE PROTON ATPASE SUBUNIT C"/>
    <property type="match status" value="1"/>
</dbReference>
<dbReference type="CDD" id="cd14785">
    <property type="entry name" value="V-ATPase_C"/>
    <property type="match status" value="1"/>
</dbReference>
<evidence type="ECO:0000256" key="3">
    <source>
        <dbReference type="ARBA" id="ARBA00022781"/>
    </source>
</evidence>
<evidence type="ECO:0000256" key="5">
    <source>
        <dbReference type="RuleBase" id="RU364010"/>
    </source>
</evidence>
<dbReference type="EMBL" id="HF935418">
    <property type="protein sequence ID" value="CCX30076.1"/>
    <property type="molecule type" value="Genomic_DNA"/>
</dbReference>
<comment type="function">
    <text evidence="5">Subunit of the V1 complex of vacuolar(H+)-ATPase (V-ATPase), a multisubunit enzyme composed of a peripheral complex (V1) that hydrolyzes ATP and a membrane integral complex (V0) that translocates protons. V-ATPase is responsible for acidifying and maintaining the pH of intracellular compartments and in some cell types, is targeted to the plasma membrane, where it is responsible for acidifying the extracellular environment. Subunit C is necessary for the assembly of the catalytic sector of the enzyme and is likely to have a specific function in its catalytic activity.</text>
</comment>
<dbReference type="STRING" id="1076935.U4LS02"/>
<dbReference type="Gene3D" id="1.20.1460.10">
    <property type="entry name" value="subunit c (vma5p) of the yeast v-atpase, domain 2"/>
    <property type="match status" value="1"/>
</dbReference>
<dbReference type="Proteomes" id="UP000018144">
    <property type="component" value="Unassembled WGS sequence"/>
</dbReference>
<keyword evidence="2 5" id="KW-0813">Transport</keyword>
<protein>
    <recommendedName>
        <fullName evidence="5">V-type proton ATPase subunit C</fullName>
    </recommendedName>
</protein>
<dbReference type="OMA" id="VVPRSSX"/>
<dbReference type="Gene3D" id="3.30.70.100">
    <property type="match status" value="1"/>
</dbReference>
<dbReference type="eggNOG" id="KOG2909">
    <property type="taxonomic scope" value="Eukaryota"/>
</dbReference>
<dbReference type="GO" id="GO:0000221">
    <property type="term" value="C:vacuolar proton-transporting V-type ATPase, V1 domain"/>
    <property type="evidence" value="ECO:0007669"/>
    <property type="project" value="TreeGrafter"/>
</dbReference>
<evidence type="ECO:0000256" key="4">
    <source>
        <dbReference type="ARBA" id="ARBA00023065"/>
    </source>
</evidence>
<name>U4LS02_PYROM</name>
<dbReference type="Pfam" id="PF03223">
    <property type="entry name" value="V-ATPase_C"/>
    <property type="match status" value="2"/>
</dbReference>
<gene>
    <name evidence="6" type="ORF">PCON_08102</name>
</gene>
<proteinExistence type="inferred from homology"/>
<organism evidence="6 7">
    <name type="scientific">Pyronema omphalodes (strain CBS 100304)</name>
    <name type="common">Pyronema confluens</name>
    <dbReference type="NCBI Taxonomy" id="1076935"/>
    <lineage>
        <taxon>Eukaryota</taxon>
        <taxon>Fungi</taxon>
        <taxon>Dikarya</taxon>
        <taxon>Ascomycota</taxon>
        <taxon>Pezizomycotina</taxon>
        <taxon>Pezizomycetes</taxon>
        <taxon>Pezizales</taxon>
        <taxon>Pyronemataceae</taxon>
        <taxon>Pyronema</taxon>
    </lineage>
</organism>
<keyword evidence="7" id="KW-1185">Reference proteome</keyword>
<accession>U4LS02</accession>
<dbReference type="PANTHER" id="PTHR10137:SF0">
    <property type="entry name" value="V-TYPE PROTON ATPASE SUBUNIT C"/>
    <property type="match status" value="1"/>
</dbReference>
<comment type="subunit">
    <text evidence="5">V-ATPase is a heteromultimeric enzyme composed of a peripheral catalytic V1 complex (components A to H) attached to an integral membrane V0 proton pore complex.</text>
</comment>
<dbReference type="Gene3D" id="3.30.70.1180">
    <property type="entry name" value="Vacuolar atp synthase subunit c, domain 1"/>
    <property type="match status" value="1"/>
</dbReference>
<dbReference type="GO" id="GO:0046961">
    <property type="term" value="F:proton-transporting ATPase activity, rotational mechanism"/>
    <property type="evidence" value="ECO:0007669"/>
    <property type="project" value="InterPro"/>
</dbReference>
<dbReference type="SUPFAM" id="SSF118203">
    <property type="entry name" value="Vacuolar ATP synthase subunit C"/>
    <property type="match status" value="1"/>
</dbReference>
<evidence type="ECO:0000313" key="6">
    <source>
        <dbReference type="EMBL" id="CCX30076.1"/>
    </source>
</evidence>
<evidence type="ECO:0000256" key="2">
    <source>
        <dbReference type="ARBA" id="ARBA00022448"/>
    </source>
</evidence>
<dbReference type="OrthoDB" id="6605928at2759"/>